<name>B5RMC0_BORDL</name>
<dbReference type="SUPFAM" id="SSF52091">
    <property type="entry name" value="SpoIIaa-like"/>
    <property type="match status" value="1"/>
</dbReference>
<evidence type="ECO:0000313" key="2">
    <source>
        <dbReference type="EMBL" id="ACH93506.1"/>
    </source>
</evidence>
<dbReference type="STRING" id="412419.BDU_568"/>
<dbReference type="Proteomes" id="UP000000611">
    <property type="component" value="Chromosome"/>
</dbReference>
<dbReference type="Pfam" id="PF01740">
    <property type="entry name" value="STAS"/>
    <property type="match status" value="1"/>
</dbReference>
<keyword evidence="3" id="KW-1185">Reference proteome</keyword>
<dbReference type="EMBL" id="CP000976">
    <property type="protein sequence ID" value="ACH93506.1"/>
    <property type="molecule type" value="Genomic_DNA"/>
</dbReference>
<dbReference type="HOGENOM" id="CLU_2258286_0_0_12"/>
<dbReference type="InterPro" id="IPR036513">
    <property type="entry name" value="STAS_dom_sf"/>
</dbReference>
<evidence type="ECO:0000259" key="1">
    <source>
        <dbReference type="PROSITE" id="PS50801"/>
    </source>
</evidence>
<dbReference type="InterPro" id="IPR002645">
    <property type="entry name" value="STAS_dom"/>
</dbReference>
<dbReference type="Gene3D" id="3.30.750.24">
    <property type="entry name" value="STAS domain"/>
    <property type="match status" value="1"/>
</dbReference>
<dbReference type="AlphaFoldDB" id="B5RMC0"/>
<sequence length="106" mass="12243">MSVMIYKPEGELVVNNIFKVKEDLLNILKNMKEKETLVINLANVEKIDITFIQILYASNKYAKDRNLFIKIEYPSDEVLSLLIYGGFLIDIEDIDNLDLGLSLIEF</sequence>
<protein>
    <submittedName>
        <fullName evidence="2">Uncharacterized conserved protein</fullName>
    </submittedName>
</protein>
<organism evidence="2 3">
    <name type="scientific">Borrelia duttonii (strain Ly)</name>
    <dbReference type="NCBI Taxonomy" id="412419"/>
    <lineage>
        <taxon>Bacteria</taxon>
        <taxon>Pseudomonadati</taxon>
        <taxon>Spirochaetota</taxon>
        <taxon>Spirochaetia</taxon>
        <taxon>Spirochaetales</taxon>
        <taxon>Borreliaceae</taxon>
        <taxon>Borrelia</taxon>
    </lineage>
</organism>
<evidence type="ECO:0000313" key="3">
    <source>
        <dbReference type="Proteomes" id="UP000000611"/>
    </source>
</evidence>
<accession>B5RMC0</accession>
<proteinExistence type="predicted"/>
<dbReference type="KEGG" id="bdu:BDU_568"/>
<dbReference type="eggNOG" id="COG0659">
    <property type="taxonomic scope" value="Bacteria"/>
</dbReference>
<gene>
    <name evidence="2" type="ordered locus">BDU_568</name>
</gene>
<reference evidence="2 3" key="1">
    <citation type="journal article" date="2008" name="PLoS Genet.">
        <title>The genome of Borrelia recurrentis, the agent of deadly louse-borne relapsing fever, is a degraded subset of tick-borne Borrelia duttonii.</title>
        <authorList>
            <person name="Lescot M."/>
            <person name="Audic S."/>
            <person name="Robert C."/>
            <person name="Nguyen T.T."/>
            <person name="Blanc G."/>
            <person name="Cutler S.J."/>
            <person name="Wincker P."/>
            <person name="Couloux A."/>
            <person name="Claverie J.-M."/>
            <person name="Raoult D."/>
            <person name="Drancourt M."/>
        </authorList>
    </citation>
    <scope>NUCLEOTIDE SEQUENCE [LARGE SCALE GENOMIC DNA]</scope>
    <source>
        <strain evidence="2 3">Ly</strain>
    </source>
</reference>
<feature type="domain" description="STAS" evidence="1">
    <location>
        <begin position="1"/>
        <end position="106"/>
    </location>
</feature>
<dbReference type="PROSITE" id="PS50801">
    <property type="entry name" value="STAS"/>
    <property type="match status" value="1"/>
</dbReference>